<evidence type="ECO:0000256" key="3">
    <source>
        <dbReference type="ARBA" id="ARBA00022490"/>
    </source>
</evidence>
<keyword evidence="7 10" id="KW-0175">Coiled coil</keyword>
<evidence type="ECO:0000256" key="6">
    <source>
        <dbReference type="ARBA" id="ARBA00022776"/>
    </source>
</evidence>
<comment type="subcellular location">
    <subcellularLocation>
        <location evidence="1">Cytoplasm</location>
        <location evidence="1">Cytoskeleton</location>
        <location evidence="1">Spindle</location>
    </subcellularLocation>
</comment>
<evidence type="ECO:0000256" key="4">
    <source>
        <dbReference type="ARBA" id="ARBA00022618"/>
    </source>
</evidence>
<sequence length="238" mass="27099">MSGVTNGGGKFLQTLAKVGFPGTKDLDGSSFDWMFEAKPLIPFLDWFCDSVDTANVLTQEELQQFEELKSCGSVLKGEVLEKALQCLTFESQSVPLDVLREEVSLLRAELSSVEARVNELTHQRDVLSIQLSQDNHRGLLMEDLIRDLQHDLCKQQEQFVSVSKEVSSSIHSTVDPLEGLTRFYTQETKRWKEPDSCNHSSVPGSFFTSLDLNSYHETEEHFLDQLRSYIKKQFCQVR</sequence>
<evidence type="ECO:0000256" key="9">
    <source>
        <dbReference type="ARBA" id="ARBA00023306"/>
    </source>
</evidence>
<keyword evidence="12" id="KW-1185">Reference proteome</keyword>
<keyword evidence="8" id="KW-0206">Cytoskeleton</keyword>
<dbReference type="InterPro" id="IPR026206">
    <property type="entry name" value="HAUS3"/>
</dbReference>
<dbReference type="Pfam" id="PF14932">
    <property type="entry name" value="HAUS-augmin3"/>
    <property type="match status" value="1"/>
</dbReference>
<organism evidence="12 13">
    <name type="scientific">Limulus polyphemus</name>
    <name type="common">Atlantic horseshoe crab</name>
    <dbReference type="NCBI Taxonomy" id="6850"/>
    <lineage>
        <taxon>Eukaryota</taxon>
        <taxon>Metazoa</taxon>
        <taxon>Ecdysozoa</taxon>
        <taxon>Arthropoda</taxon>
        <taxon>Chelicerata</taxon>
        <taxon>Merostomata</taxon>
        <taxon>Xiphosura</taxon>
        <taxon>Limulidae</taxon>
        <taxon>Limulus</taxon>
    </lineage>
</organism>
<accession>A0ABM1SID3</accession>
<dbReference type="GeneID" id="106460875"/>
<proteinExistence type="inferred from homology"/>
<evidence type="ECO:0000256" key="7">
    <source>
        <dbReference type="ARBA" id="ARBA00023054"/>
    </source>
</evidence>
<comment type="similarity">
    <text evidence="2">Belongs to the HAUS3 family.</text>
</comment>
<evidence type="ECO:0000256" key="8">
    <source>
        <dbReference type="ARBA" id="ARBA00023212"/>
    </source>
</evidence>
<keyword evidence="4" id="KW-0132">Cell division</keyword>
<evidence type="ECO:0000313" key="13">
    <source>
        <dbReference type="RefSeq" id="XP_022243388.1"/>
    </source>
</evidence>
<feature type="coiled-coil region" evidence="10">
    <location>
        <begin position="96"/>
        <end position="123"/>
    </location>
</feature>
<gene>
    <name evidence="13" type="primary">LOC106460875</name>
</gene>
<evidence type="ECO:0000256" key="2">
    <source>
        <dbReference type="ARBA" id="ARBA00009645"/>
    </source>
</evidence>
<protein>
    <submittedName>
        <fullName evidence="13">HAUS augmin-like complex subunit 3</fullName>
    </submittedName>
</protein>
<reference evidence="13" key="1">
    <citation type="submission" date="2025-08" db="UniProtKB">
        <authorList>
            <consortium name="RefSeq"/>
        </authorList>
    </citation>
    <scope>IDENTIFICATION</scope>
    <source>
        <tissue evidence="13">Muscle</tissue>
    </source>
</reference>
<keyword evidence="3" id="KW-0963">Cytoplasm</keyword>
<evidence type="ECO:0000256" key="5">
    <source>
        <dbReference type="ARBA" id="ARBA00022701"/>
    </source>
</evidence>
<evidence type="ECO:0000256" key="1">
    <source>
        <dbReference type="ARBA" id="ARBA00004186"/>
    </source>
</evidence>
<dbReference type="Proteomes" id="UP000694941">
    <property type="component" value="Unplaced"/>
</dbReference>
<evidence type="ECO:0000259" key="11">
    <source>
        <dbReference type="Pfam" id="PF14932"/>
    </source>
</evidence>
<dbReference type="PANTHER" id="PTHR19378:SF0">
    <property type="entry name" value="HAUS AUGMIN-LIKE COMPLEX SUBUNIT 3"/>
    <property type="match status" value="1"/>
</dbReference>
<dbReference type="InterPro" id="IPR032733">
    <property type="entry name" value="HAUS3_N"/>
</dbReference>
<keyword evidence="5" id="KW-0493">Microtubule</keyword>
<evidence type="ECO:0000256" key="10">
    <source>
        <dbReference type="SAM" id="Coils"/>
    </source>
</evidence>
<keyword evidence="6" id="KW-0498">Mitosis</keyword>
<evidence type="ECO:0000313" key="12">
    <source>
        <dbReference type="Proteomes" id="UP000694941"/>
    </source>
</evidence>
<feature type="domain" description="HAUS augmin-like complex subunit 3 N-terminal" evidence="11">
    <location>
        <begin position="33"/>
        <end position="236"/>
    </location>
</feature>
<dbReference type="RefSeq" id="XP_022243388.1">
    <property type="nucleotide sequence ID" value="XM_022387680.1"/>
</dbReference>
<name>A0ABM1SID3_LIMPO</name>
<keyword evidence="9" id="KW-0131">Cell cycle</keyword>
<dbReference type="PANTHER" id="PTHR19378">
    <property type="entry name" value="GOLGIN- RELATED"/>
    <property type="match status" value="1"/>
</dbReference>